<keyword evidence="1" id="KW-0812">Transmembrane</keyword>
<keyword evidence="1" id="KW-0472">Membrane</keyword>
<keyword evidence="1" id="KW-1133">Transmembrane helix</keyword>
<keyword evidence="3" id="KW-1185">Reference proteome</keyword>
<comment type="caution">
    <text evidence="2">The sequence shown here is derived from an EMBL/GenBank/DDBJ whole genome shotgun (WGS) entry which is preliminary data.</text>
</comment>
<sequence>MTPEKKNRLAVFVFALVAGVVASVVVMLVTHRPLYAAIFSGFTSFAGILIGSRLEREYRASLTARAEKIEPATDAEITWEVRMNDVIAGNISDRELADIQGGVASDWHVWLSQLVNLFGVPIAMLDKLVLVVPAVAFWLIFALALLDPSSLIHTLTAISNASPGEIQHGMTNVLTALLMLGIMFVALTWIFQGYTFGLRNVANDEFSYRLRRRLKITAMGELHIARIADGRYSRYSPDMLGWLRSRIASRRAARNTARAKH</sequence>
<dbReference type="EMBL" id="CATZAR010000023">
    <property type="protein sequence ID" value="CAJ0806867.1"/>
    <property type="molecule type" value="Genomic_DNA"/>
</dbReference>
<protein>
    <submittedName>
        <fullName evidence="2">Uncharacterized protein</fullName>
    </submittedName>
</protein>
<name>A0ABN9JEH5_9RALS</name>
<proteinExistence type="predicted"/>
<feature type="transmembrane region" description="Helical" evidence="1">
    <location>
        <begin position="34"/>
        <end position="52"/>
    </location>
</feature>
<feature type="transmembrane region" description="Helical" evidence="1">
    <location>
        <begin position="128"/>
        <end position="146"/>
    </location>
</feature>
<dbReference type="RefSeq" id="WP_316852184.1">
    <property type="nucleotide sequence ID" value="NZ_CATZAR010000023.1"/>
</dbReference>
<evidence type="ECO:0000256" key="1">
    <source>
        <dbReference type="SAM" id="Phobius"/>
    </source>
</evidence>
<feature type="transmembrane region" description="Helical" evidence="1">
    <location>
        <begin position="166"/>
        <end position="191"/>
    </location>
</feature>
<evidence type="ECO:0000313" key="2">
    <source>
        <dbReference type="EMBL" id="CAJ0806867.1"/>
    </source>
</evidence>
<organism evidence="2 3">
    <name type="scientific">Ralstonia thomasii</name>
    <dbReference type="NCBI Taxonomy" id="3058596"/>
    <lineage>
        <taxon>Bacteria</taxon>
        <taxon>Pseudomonadati</taxon>
        <taxon>Pseudomonadota</taxon>
        <taxon>Betaproteobacteria</taxon>
        <taxon>Burkholderiales</taxon>
        <taxon>Burkholderiaceae</taxon>
        <taxon>Ralstonia</taxon>
    </lineage>
</organism>
<gene>
    <name evidence="2" type="ORF">LMG18095_04514</name>
</gene>
<evidence type="ECO:0000313" key="3">
    <source>
        <dbReference type="Proteomes" id="UP001189773"/>
    </source>
</evidence>
<accession>A0ABN9JEH5</accession>
<dbReference type="Proteomes" id="UP001189773">
    <property type="component" value="Unassembled WGS sequence"/>
</dbReference>
<reference evidence="2 3" key="1">
    <citation type="submission" date="2023-07" db="EMBL/GenBank/DDBJ databases">
        <authorList>
            <person name="Peeters C."/>
        </authorList>
    </citation>
    <scope>NUCLEOTIDE SEQUENCE [LARGE SCALE GENOMIC DNA]</scope>
    <source>
        <strain evidence="2 3">LMG 18095</strain>
    </source>
</reference>
<feature type="transmembrane region" description="Helical" evidence="1">
    <location>
        <begin position="9"/>
        <end position="28"/>
    </location>
</feature>